<dbReference type="Pfam" id="PF02653">
    <property type="entry name" value="BPD_transp_2"/>
    <property type="match status" value="1"/>
</dbReference>
<evidence type="ECO:0000256" key="4">
    <source>
        <dbReference type="ARBA" id="ARBA00022475"/>
    </source>
</evidence>
<dbReference type="PANTHER" id="PTHR32196:SF29">
    <property type="entry name" value="AUTOINDUCER 2 IMPORT SYSTEM PERMEASE PROTEIN LSRC"/>
    <property type="match status" value="1"/>
</dbReference>
<keyword evidence="4" id="KW-1003">Cell membrane</keyword>
<feature type="transmembrane region" description="Helical" evidence="12">
    <location>
        <begin position="209"/>
        <end position="233"/>
    </location>
</feature>
<comment type="function">
    <text evidence="9">Part of the ABC transporter complex LsrABCD involved in autoinducer 2 (AI-2) import. Probably responsible for the translocation of the substrate across the membrane.</text>
</comment>
<feature type="transmembrane region" description="Helical" evidence="12">
    <location>
        <begin position="66"/>
        <end position="87"/>
    </location>
</feature>
<evidence type="ECO:0000256" key="6">
    <source>
        <dbReference type="ARBA" id="ARBA00022692"/>
    </source>
</evidence>
<dbReference type="RefSeq" id="WP_288197162.1">
    <property type="nucleotide sequence ID" value="NZ_LT608334.1"/>
</dbReference>
<keyword evidence="8 12" id="KW-0472">Membrane</keyword>
<evidence type="ECO:0000256" key="3">
    <source>
        <dbReference type="ARBA" id="ARBA00022448"/>
    </source>
</evidence>
<protein>
    <recommendedName>
        <fullName evidence="10">Autoinducer 2 import system permease protein LsrC</fullName>
    </recommendedName>
</protein>
<dbReference type="EMBL" id="FMJD01000008">
    <property type="protein sequence ID" value="SCM77229.1"/>
    <property type="molecule type" value="Genomic_DNA"/>
</dbReference>
<dbReference type="PANTHER" id="PTHR32196">
    <property type="entry name" value="ABC TRANSPORTER PERMEASE PROTEIN YPHD-RELATED-RELATED"/>
    <property type="match status" value="1"/>
</dbReference>
<evidence type="ECO:0000256" key="10">
    <source>
        <dbReference type="ARBA" id="ARBA00039382"/>
    </source>
</evidence>
<accession>A0A212LIM9</accession>
<dbReference type="GO" id="GO:0022857">
    <property type="term" value="F:transmembrane transporter activity"/>
    <property type="evidence" value="ECO:0007669"/>
    <property type="project" value="InterPro"/>
</dbReference>
<evidence type="ECO:0000256" key="7">
    <source>
        <dbReference type="ARBA" id="ARBA00022989"/>
    </source>
</evidence>
<reference evidence="13" key="1">
    <citation type="submission" date="2016-08" db="EMBL/GenBank/DDBJ databases">
        <authorList>
            <person name="Seilhamer J.J."/>
        </authorList>
    </citation>
    <scope>NUCLEOTIDE SEQUENCE</scope>
    <source>
        <strain evidence="13">86</strain>
    </source>
</reference>
<evidence type="ECO:0000256" key="11">
    <source>
        <dbReference type="SAM" id="MobiDB-lite"/>
    </source>
</evidence>
<evidence type="ECO:0000256" key="8">
    <source>
        <dbReference type="ARBA" id="ARBA00023136"/>
    </source>
</evidence>
<dbReference type="CDD" id="cd06579">
    <property type="entry name" value="TM_PBP1_transp_AraH_like"/>
    <property type="match status" value="1"/>
</dbReference>
<dbReference type="GO" id="GO:0005886">
    <property type="term" value="C:plasma membrane"/>
    <property type="evidence" value="ECO:0007669"/>
    <property type="project" value="UniProtKB-SubCell"/>
</dbReference>
<sequence>MIIRFLQRHREASVALIIVVLFAILGLVDRSYLSFDTVLLVYGNSLILFVLAIGATMVMATHGLDVSVGSIMGLAAVVAGLLMNAGWGIPLSIGVALLVGLLCGLFNGVLVSWLKVSAIVATLGTLGLYRGLVHLLSGGSWIEGLPEDFKALTKAGSLGLSPVAWLVLVLLVVAHFGLRYTAFGRSMFAVGDNREGARLIGIRVNEVQIVAFGLNGLLAALAGVIFASQIGFIPNTAGTGMEMRAIASSVLGGVSLLGGTGTVLGAALGAYFMTSIDSILVLLRLEAYWNDIIAGAILLLVLITDGKIREAVDRLLRYQKYRKFIDPQAAGPQADAAKAARPLKTALETSEARK</sequence>
<evidence type="ECO:0000256" key="12">
    <source>
        <dbReference type="SAM" id="Phobius"/>
    </source>
</evidence>
<name>A0A212LIM9_9HYPH</name>
<keyword evidence="3" id="KW-0813">Transport</keyword>
<comment type="subunit">
    <text evidence="2">The complex is composed of two ATP-binding proteins (LsrA), two transmembrane proteins (LsrC and LsrD) and a solute-binding protein (LsrB).</text>
</comment>
<feature type="transmembrane region" description="Helical" evidence="12">
    <location>
        <begin position="39"/>
        <end position="59"/>
    </location>
</feature>
<evidence type="ECO:0000256" key="1">
    <source>
        <dbReference type="ARBA" id="ARBA00004651"/>
    </source>
</evidence>
<comment type="subcellular location">
    <subcellularLocation>
        <location evidence="1">Cell membrane</location>
        <topology evidence="1">Multi-pass membrane protein</topology>
    </subcellularLocation>
</comment>
<keyword evidence="7 12" id="KW-1133">Transmembrane helix</keyword>
<feature type="compositionally biased region" description="Low complexity" evidence="11">
    <location>
        <begin position="329"/>
        <end position="340"/>
    </location>
</feature>
<organism evidence="13">
    <name type="scientific">uncultured Pleomorphomonas sp</name>
    <dbReference type="NCBI Taxonomy" id="442121"/>
    <lineage>
        <taxon>Bacteria</taxon>
        <taxon>Pseudomonadati</taxon>
        <taxon>Pseudomonadota</taxon>
        <taxon>Alphaproteobacteria</taxon>
        <taxon>Hyphomicrobiales</taxon>
        <taxon>Pleomorphomonadaceae</taxon>
        <taxon>Pleomorphomonas</taxon>
        <taxon>environmental samples</taxon>
    </lineage>
</organism>
<dbReference type="AlphaFoldDB" id="A0A212LIM9"/>
<feature type="transmembrane region" description="Helical" evidence="12">
    <location>
        <begin position="245"/>
        <end position="272"/>
    </location>
</feature>
<feature type="transmembrane region" description="Helical" evidence="12">
    <location>
        <begin position="158"/>
        <end position="178"/>
    </location>
</feature>
<dbReference type="InterPro" id="IPR001851">
    <property type="entry name" value="ABC_transp_permease"/>
</dbReference>
<keyword evidence="6 12" id="KW-0812">Transmembrane</keyword>
<dbReference type="NCBIfam" id="NF011961">
    <property type="entry name" value="PRK15432.1"/>
    <property type="match status" value="1"/>
</dbReference>
<feature type="transmembrane region" description="Helical" evidence="12">
    <location>
        <begin position="93"/>
        <end position="114"/>
    </location>
</feature>
<proteinExistence type="predicted"/>
<feature type="region of interest" description="Disordered" evidence="11">
    <location>
        <begin position="329"/>
        <end position="354"/>
    </location>
</feature>
<evidence type="ECO:0000313" key="13">
    <source>
        <dbReference type="EMBL" id="SCM77229.1"/>
    </source>
</evidence>
<evidence type="ECO:0000256" key="5">
    <source>
        <dbReference type="ARBA" id="ARBA00022519"/>
    </source>
</evidence>
<gene>
    <name evidence="13" type="primary">lsrC</name>
    <name evidence="13" type="ORF">KL86PLE_41034</name>
</gene>
<evidence type="ECO:0000256" key="2">
    <source>
        <dbReference type="ARBA" id="ARBA00011262"/>
    </source>
</evidence>
<feature type="transmembrane region" description="Helical" evidence="12">
    <location>
        <begin position="12"/>
        <end position="33"/>
    </location>
</feature>
<feature type="transmembrane region" description="Helical" evidence="12">
    <location>
        <begin position="287"/>
        <end position="304"/>
    </location>
</feature>
<evidence type="ECO:0000256" key="9">
    <source>
        <dbReference type="ARBA" id="ARBA00025439"/>
    </source>
</evidence>
<keyword evidence="5" id="KW-0997">Cell inner membrane</keyword>